<dbReference type="InterPro" id="IPR037401">
    <property type="entry name" value="SnoaL-like"/>
</dbReference>
<dbReference type="RefSeq" id="WP_331209682.1">
    <property type="nucleotide sequence ID" value="NZ_JAZGQL010000016.1"/>
</dbReference>
<evidence type="ECO:0000259" key="1">
    <source>
        <dbReference type="Pfam" id="PF12680"/>
    </source>
</evidence>
<dbReference type="SUPFAM" id="SSF54427">
    <property type="entry name" value="NTF2-like"/>
    <property type="match status" value="1"/>
</dbReference>
<keyword evidence="3" id="KW-1185">Reference proteome</keyword>
<protein>
    <submittedName>
        <fullName evidence="2">Nuclear transport factor 2 family protein</fullName>
    </submittedName>
</protein>
<sequence>MLEEVVSRWHAAVNQRDLSAARAAVTDPVDVSGPRGTGPIPADAFVEWIVGSGIALHPVSWHPVDSDTIVVEQDATWPDPTAADAGRTAPTRVATLFRVRDGAVTLAHRHDDLHAALHAAADLAP</sequence>
<proteinExistence type="predicted"/>
<comment type="caution">
    <text evidence="2">The sequence shown here is derived from an EMBL/GenBank/DDBJ whole genome shotgun (WGS) entry which is preliminary data.</text>
</comment>
<reference evidence="2 3" key="1">
    <citation type="submission" date="2024-01" db="EMBL/GenBank/DDBJ databases">
        <title>Genome insights into Plantactinospora veratri sp. nov.</title>
        <authorList>
            <person name="Wang L."/>
        </authorList>
    </citation>
    <scope>NUCLEOTIDE SEQUENCE [LARGE SCALE GENOMIC DNA]</scope>
    <source>
        <strain evidence="2 3">NEAU-FHS4</strain>
    </source>
</reference>
<evidence type="ECO:0000313" key="3">
    <source>
        <dbReference type="Proteomes" id="UP001339911"/>
    </source>
</evidence>
<dbReference type="InterPro" id="IPR032710">
    <property type="entry name" value="NTF2-like_dom_sf"/>
</dbReference>
<dbReference type="Proteomes" id="UP001339911">
    <property type="component" value="Unassembled WGS sequence"/>
</dbReference>
<dbReference type="Pfam" id="PF12680">
    <property type="entry name" value="SnoaL_2"/>
    <property type="match status" value="1"/>
</dbReference>
<dbReference type="Gene3D" id="3.10.450.50">
    <property type="match status" value="1"/>
</dbReference>
<feature type="domain" description="SnoaL-like" evidence="1">
    <location>
        <begin position="6"/>
        <end position="105"/>
    </location>
</feature>
<accession>A0ABU7SHH6</accession>
<gene>
    <name evidence="2" type="ORF">V1634_21470</name>
</gene>
<organism evidence="2 3">
    <name type="scientific">Plantactinospora veratri</name>
    <dbReference type="NCBI Taxonomy" id="1436122"/>
    <lineage>
        <taxon>Bacteria</taxon>
        <taxon>Bacillati</taxon>
        <taxon>Actinomycetota</taxon>
        <taxon>Actinomycetes</taxon>
        <taxon>Micromonosporales</taxon>
        <taxon>Micromonosporaceae</taxon>
        <taxon>Plantactinospora</taxon>
    </lineage>
</organism>
<dbReference type="EMBL" id="JAZGQL010000016">
    <property type="protein sequence ID" value="MEE6309408.1"/>
    <property type="molecule type" value="Genomic_DNA"/>
</dbReference>
<evidence type="ECO:0000313" key="2">
    <source>
        <dbReference type="EMBL" id="MEE6309408.1"/>
    </source>
</evidence>
<name>A0ABU7SHH6_9ACTN</name>